<keyword evidence="1" id="KW-0175">Coiled coil</keyword>
<dbReference type="PANTHER" id="PTHR21715:SF0">
    <property type="entry name" value="RH04127P"/>
    <property type="match status" value="1"/>
</dbReference>
<proteinExistence type="predicted"/>
<feature type="compositionally biased region" description="Polar residues" evidence="2">
    <location>
        <begin position="146"/>
        <end position="163"/>
    </location>
</feature>
<evidence type="ECO:0000256" key="1">
    <source>
        <dbReference type="SAM" id="Coils"/>
    </source>
</evidence>
<evidence type="ECO:0000259" key="3">
    <source>
        <dbReference type="PROSITE" id="PS50020"/>
    </source>
</evidence>
<dbReference type="Proteomes" id="UP001497382">
    <property type="component" value="Unassembled WGS sequence"/>
</dbReference>
<dbReference type="SMART" id="SM00456">
    <property type="entry name" value="WW"/>
    <property type="match status" value="1"/>
</dbReference>
<feature type="compositionally biased region" description="Low complexity" evidence="2">
    <location>
        <begin position="130"/>
        <end position="145"/>
    </location>
</feature>
<dbReference type="InterPro" id="IPR001202">
    <property type="entry name" value="WW_dom"/>
</dbReference>
<dbReference type="CDD" id="cd00201">
    <property type="entry name" value="WW"/>
    <property type="match status" value="1"/>
</dbReference>
<comment type="caution">
    <text evidence="4">The sequence shown here is derived from an EMBL/GenBank/DDBJ whole genome shotgun (WGS) entry which is preliminary data.</text>
</comment>
<protein>
    <recommendedName>
        <fullName evidence="3">WW domain-containing protein</fullName>
    </recommendedName>
</protein>
<dbReference type="InterPro" id="IPR036020">
    <property type="entry name" value="WW_dom_sf"/>
</dbReference>
<dbReference type="AlphaFoldDB" id="A0AAV1YXE3"/>
<dbReference type="PROSITE" id="PS50020">
    <property type="entry name" value="WW_DOMAIN_2"/>
    <property type="match status" value="1"/>
</dbReference>
<dbReference type="Gene3D" id="3.30.1470.10">
    <property type="entry name" value="Photosystem I PsaD, reaction center subunit II"/>
    <property type="match status" value="1"/>
</dbReference>
<feature type="region of interest" description="Disordered" evidence="2">
    <location>
        <begin position="102"/>
        <end position="287"/>
    </location>
</feature>
<dbReference type="InterPro" id="IPR053233">
    <property type="entry name" value="ABRA-related"/>
</dbReference>
<keyword evidence="5" id="KW-1185">Reference proteome</keyword>
<evidence type="ECO:0000256" key="2">
    <source>
        <dbReference type="SAM" id="MobiDB-lite"/>
    </source>
</evidence>
<feature type="region of interest" description="Disordered" evidence="2">
    <location>
        <begin position="308"/>
        <end position="356"/>
    </location>
</feature>
<gene>
    <name evidence="4" type="ORF">LARSCL_LOCUS1648</name>
</gene>
<evidence type="ECO:0000313" key="5">
    <source>
        <dbReference type="Proteomes" id="UP001497382"/>
    </source>
</evidence>
<dbReference type="SUPFAM" id="SSF51045">
    <property type="entry name" value="WW domain"/>
    <property type="match status" value="1"/>
</dbReference>
<feature type="compositionally biased region" description="Basic residues" evidence="2">
    <location>
        <begin position="346"/>
        <end position="356"/>
    </location>
</feature>
<feature type="coiled-coil region" evidence="1">
    <location>
        <begin position="577"/>
        <end position="681"/>
    </location>
</feature>
<reference evidence="4 5" key="1">
    <citation type="submission" date="2024-04" db="EMBL/GenBank/DDBJ databases">
        <authorList>
            <person name="Rising A."/>
            <person name="Reimegard J."/>
            <person name="Sonavane S."/>
            <person name="Akerstrom W."/>
            <person name="Nylinder S."/>
            <person name="Hedman E."/>
            <person name="Kallberg Y."/>
        </authorList>
    </citation>
    <scope>NUCLEOTIDE SEQUENCE [LARGE SCALE GENOMIC DNA]</scope>
</reference>
<name>A0AAV1YXE3_9ARAC</name>
<organism evidence="4 5">
    <name type="scientific">Larinioides sclopetarius</name>
    <dbReference type="NCBI Taxonomy" id="280406"/>
    <lineage>
        <taxon>Eukaryota</taxon>
        <taxon>Metazoa</taxon>
        <taxon>Ecdysozoa</taxon>
        <taxon>Arthropoda</taxon>
        <taxon>Chelicerata</taxon>
        <taxon>Arachnida</taxon>
        <taxon>Araneae</taxon>
        <taxon>Araneomorphae</taxon>
        <taxon>Entelegynae</taxon>
        <taxon>Araneoidea</taxon>
        <taxon>Araneidae</taxon>
        <taxon>Larinioides</taxon>
    </lineage>
</organism>
<feature type="compositionally biased region" description="Acidic residues" evidence="2">
    <location>
        <begin position="241"/>
        <end position="252"/>
    </location>
</feature>
<dbReference type="EMBL" id="CAXIEN010000010">
    <property type="protein sequence ID" value="CAL1263752.1"/>
    <property type="molecule type" value="Genomic_DNA"/>
</dbReference>
<feature type="coiled-coil region" evidence="1">
    <location>
        <begin position="430"/>
        <end position="534"/>
    </location>
</feature>
<accession>A0AAV1YXE3</accession>
<dbReference type="PANTHER" id="PTHR21715">
    <property type="entry name" value="RH04127P"/>
    <property type="match status" value="1"/>
</dbReference>
<feature type="domain" description="WW" evidence="3">
    <location>
        <begin position="49"/>
        <end position="82"/>
    </location>
</feature>
<sequence>MAKTEILIEDPSLDYEINEYDILVYAKQIGIDIENEKHLMWIAEEGLSANVPEPWLILSDEKGRIFYSNFETGKKSWLHPLDKEYAELVIQERRKALNSSFSDCGFESKSPLNPIHDGSQSPGRFPKAPLPQLSSLSDAPPLSSSGKTTPSSLKPTSGTNTRSGGKLELGHFENRRGTKLAPVRLNSLKMPVPSASPKSSTGMSFMPKGSSLSRNIRRANEDAPQQSESPLGAIRTRIIPPEEDFNEDLNSDDESKYSYEETDDDMEKSYDQSEGGSYFSPPHSTIDSPEALDINSLVQLGTKLHPRFDAAKRSPKLQSLNEEPSPSLGLRKAGQQSLLKPLQQASKKKATPKKVKKTKKIDDLSDLIDTEDDFDSRIAALNEEQRLRFESIQKEWAAMLEELEKQEKFKYDKMFDESTKKFEQEKALISKENNEKLSKLKNELKRKVEEEENSGEVNLAEVKKANEQKLLEEEQKFKQKLDFLTDNLKSEVEKIEQKNAQEVSEKKKQLNEENQKEIDKMKSLQQENIKMLEESHGNEIAMLEETHKRKIAELQNSFSKEEDVAKSLVQDDKSSLVQEVKSELQKVQGLLNDENEKYQQLLLELTKLKENVASEREVLQKLEEKTASAQTYYEEIQDDVDKAENELDLLRNEKSALISELNVLKDNIKEEKLNLLKEKDKVISPTKMSNFVQRAVNTDASSVFTQTTQTNVETRNISCQIEDLISKVDKCCQVYFERQLEISNASCQVELLQTVAHTNKNETNEVKSDFIGAKIHESLTKLDANAIEKHPPVENVNLDVLVNKVMESALLGISNKIEARLKLIEEQLSSVKKESDPLDQQTSNMNLSDRIAATEIKSASHAVLQNVFKNSINTSQNNTAAFRTPLPCSSSCSCGMGDAGSCQVMQDVKNSIYRLNDILSTSFVPSLGNTVISDFNFPINNHTNSLQSFYSQFRQLQEKQRVTELKHKLQNGNASLHSRSLNALERNYSANVTGKETPQFNNVLNSSSFSLNPNEDPIARARNLVLREQARSWKQQQQYLNSSDLQGFLPLERNYSSSVSDNISHLASSRISSGLSDNSSTAQLPFLKFEPDPEAEYNEWMSRLKTLQDKIRSHKII</sequence>
<evidence type="ECO:0000313" key="4">
    <source>
        <dbReference type="EMBL" id="CAL1263752.1"/>
    </source>
</evidence>